<reference evidence="1 2" key="1">
    <citation type="submission" date="2020-03" db="EMBL/GenBank/DDBJ databases">
        <authorList>
            <person name="Kim M.K."/>
        </authorList>
    </citation>
    <scope>NUCLEOTIDE SEQUENCE [LARGE SCALE GENOMIC DNA]</scope>
    <source>
        <strain evidence="1 2">BT328</strain>
    </source>
</reference>
<dbReference type="Proteomes" id="UP000501802">
    <property type="component" value="Chromosome"/>
</dbReference>
<name>A0A6G9AKV7_9BACT</name>
<dbReference type="EMBL" id="CP050063">
    <property type="protein sequence ID" value="QIP13087.1"/>
    <property type="molecule type" value="Genomic_DNA"/>
</dbReference>
<evidence type="ECO:0000313" key="1">
    <source>
        <dbReference type="EMBL" id="QIP13087.1"/>
    </source>
</evidence>
<proteinExistence type="predicted"/>
<organism evidence="1 2">
    <name type="scientific">Spirosoma aureum</name>
    <dbReference type="NCBI Taxonomy" id="2692134"/>
    <lineage>
        <taxon>Bacteria</taxon>
        <taxon>Pseudomonadati</taxon>
        <taxon>Bacteroidota</taxon>
        <taxon>Cytophagia</taxon>
        <taxon>Cytophagales</taxon>
        <taxon>Cytophagaceae</taxon>
        <taxon>Spirosoma</taxon>
    </lineage>
</organism>
<sequence length="166" mass="18239">MNASFIKFLLVTLFLGGGIGAIFYALSGQGPSDGKGTSVAQEEQFLSDVRQADSLHIKLKKTDPTEQASEFSTLRFKQEEAIGRMETGYKADTVFRSLSQVTGRNYSKLLGTVALQASDRQTKAETKDQLVDQVATLKTEVQSLETQLMLKQSSLENLRTIKATQP</sequence>
<accession>A0A6G9AKV7</accession>
<dbReference type="RefSeq" id="WP_167207827.1">
    <property type="nucleotide sequence ID" value="NZ_CP050063.1"/>
</dbReference>
<gene>
    <name evidence="1" type="ORF">G8759_10850</name>
</gene>
<evidence type="ECO:0000313" key="2">
    <source>
        <dbReference type="Proteomes" id="UP000501802"/>
    </source>
</evidence>
<keyword evidence="2" id="KW-1185">Reference proteome</keyword>
<protein>
    <submittedName>
        <fullName evidence="1">Uncharacterized protein</fullName>
    </submittedName>
</protein>
<dbReference type="AlphaFoldDB" id="A0A6G9AKV7"/>
<dbReference type="KEGG" id="spib:G8759_10850"/>